<dbReference type="eggNOG" id="COG1396">
    <property type="taxonomic scope" value="Bacteria"/>
</dbReference>
<evidence type="ECO:0000313" key="3">
    <source>
        <dbReference type="Proteomes" id="UP000002026"/>
    </source>
</evidence>
<reference evidence="2 3" key="1">
    <citation type="journal article" date="2009" name="Stand. Genomic Sci.">
        <title>Complete genome sequence of Slackia heliotrinireducens type strain (RHS 1).</title>
        <authorList>
            <person name="Pukall R."/>
            <person name="Lapidus A."/>
            <person name="Nolan M."/>
            <person name="Copeland A."/>
            <person name="Glavina Del Rio T."/>
            <person name="Lucas S."/>
            <person name="Chen F."/>
            <person name="Tice H."/>
            <person name="Cheng J.F."/>
            <person name="Chertkov O."/>
            <person name="Bruce D."/>
            <person name="Goodwin L."/>
            <person name="Kuske C."/>
            <person name="Brettin T."/>
            <person name="Detter J.C."/>
            <person name="Han C."/>
            <person name="Pitluck S."/>
            <person name="Pati A."/>
            <person name="Mavrommatis K."/>
            <person name="Ivanova N."/>
            <person name="Ovchinnikova G."/>
            <person name="Chen A."/>
            <person name="Palaniappan K."/>
            <person name="Schneider S."/>
            <person name="Rohde M."/>
            <person name="Chain P."/>
            <person name="D'haeseleer P."/>
            <person name="Goker M."/>
            <person name="Bristow J."/>
            <person name="Eisen J.A."/>
            <person name="Markowitz V."/>
            <person name="Kyrpides N.C."/>
            <person name="Klenk H.P."/>
            <person name="Hugenholtz P."/>
        </authorList>
    </citation>
    <scope>NUCLEOTIDE SEQUENCE [LARGE SCALE GENOMIC DNA]</scope>
    <source>
        <strain evidence="3">ATCC 29202 / DSM 20476 / NCTC 11029 / RHS 1</strain>
    </source>
</reference>
<dbReference type="Proteomes" id="UP000002026">
    <property type="component" value="Chromosome"/>
</dbReference>
<dbReference type="GO" id="GO:0003677">
    <property type="term" value="F:DNA binding"/>
    <property type="evidence" value="ECO:0007669"/>
    <property type="project" value="InterPro"/>
</dbReference>
<dbReference type="InterPro" id="IPR001387">
    <property type="entry name" value="Cro/C1-type_HTH"/>
</dbReference>
<gene>
    <name evidence="2" type="ordered locus">Shel_02750</name>
</gene>
<dbReference type="Gene3D" id="1.10.260.40">
    <property type="entry name" value="lambda repressor-like DNA-binding domains"/>
    <property type="match status" value="1"/>
</dbReference>
<name>C7N237_SLAHD</name>
<organism evidence="2 3">
    <name type="scientific">Slackia heliotrinireducens (strain ATCC 29202 / DSM 20476 / NCTC 11029 / RHS 1)</name>
    <name type="common">Peptococcus heliotrinreducens</name>
    <dbReference type="NCBI Taxonomy" id="471855"/>
    <lineage>
        <taxon>Bacteria</taxon>
        <taxon>Bacillati</taxon>
        <taxon>Actinomycetota</taxon>
        <taxon>Coriobacteriia</taxon>
        <taxon>Eggerthellales</taxon>
        <taxon>Eggerthellaceae</taxon>
        <taxon>Slackia</taxon>
    </lineage>
</organism>
<dbReference type="EMBL" id="CP001684">
    <property type="protein sequence ID" value="ACV21343.1"/>
    <property type="molecule type" value="Genomic_DNA"/>
</dbReference>
<dbReference type="RefSeq" id="WP_012797453.1">
    <property type="nucleotide sequence ID" value="NC_013165.1"/>
</dbReference>
<dbReference type="PROSITE" id="PS50943">
    <property type="entry name" value="HTH_CROC1"/>
    <property type="match status" value="1"/>
</dbReference>
<protein>
    <submittedName>
        <fullName evidence="2">Predicted transcriptional regulator</fullName>
    </submittedName>
</protein>
<dbReference type="STRING" id="471855.Shel_02750"/>
<dbReference type="KEGG" id="shi:Shel_02750"/>
<dbReference type="CDD" id="cd00093">
    <property type="entry name" value="HTH_XRE"/>
    <property type="match status" value="1"/>
</dbReference>
<keyword evidence="3" id="KW-1185">Reference proteome</keyword>
<dbReference type="AlphaFoldDB" id="C7N237"/>
<dbReference type="Pfam" id="PF01381">
    <property type="entry name" value="HTH_3"/>
    <property type="match status" value="1"/>
</dbReference>
<feature type="domain" description="HTH cro/C1-type" evidence="1">
    <location>
        <begin position="152"/>
        <end position="209"/>
    </location>
</feature>
<evidence type="ECO:0000259" key="1">
    <source>
        <dbReference type="PROSITE" id="PS50943"/>
    </source>
</evidence>
<evidence type="ECO:0000313" key="2">
    <source>
        <dbReference type="EMBL" id="ACV21343.1"/>
    </source>
</evidence>
<sequence>MIHAYDDNMRPKAQATLGYAMDFAVNEAGYLPQDFMALFIESGLARRFESGESAVIMGMSGNELALRVFEETVGLQRPLAMRPRERGSKAYWIGWALAYFQWETGLTFRAILTAVPMEVIEDLYGAYHEMNVEQFVDRMVQLYRQAMPDTNLKRLRKLSGLTQEQLAQLSGISVRTIQQYEQRRKDVNKASLETAVAIATVLHCSPSDLLERIAS</sequence>
<dbReference type="HOGENOM" id="CLU_115835_0_0_11"/>
<proteinExistence type="predicted"/>
<dbReference type="SUPFAM" id="SSF47413">
    <property type="entry name" value="lambda repressor-like DNA-binding domains"/>
    <property type="match status" value="1"/>
</dbReference>
<dbReference type="SMART" id="SM00530">
    <property type="entry name" value="HTH_XRE"/>
    <property type="match status" value="1"/>
</dbReference>
<dbReference type="InterPro" id="IPR010982">
    <property type="entry name" value="Lambda_DNA-bd_dom_sf"/>
</dbReference>
<accession>C7N237</accession>